<dbReference type="PROSITE" id="PS00534">
    <property type="entry name" value="FERROCHELATASE"/>
    <property type="match status" value="1"/>
</dbReference>
<comment type="similarity">
    <text evidence="1 9 10">Belongs to the ferrochelatase family.</text>
</comment>
<keyword evidence="7 9" id="KW-0627">Porphyrin biosynthesis</keyword>
<feature type="binding site" evidence="9">
    <location>
        <position position="292"/>
    </location>
    <ligand>
        <name>Fe(2+)</name>
        <dbReference type="ChEBI" id="CHEBI:29033"/>
    </ligand>
</feature>
<dbReference type="SUPFAM" id="SSF53800">
    <property type="entry name" value="Chelatase"/>
    <property type="match status" value="1"/>
</dbReference>
<evidence type="ECO:0000256" key="2">
    <source>
        <dbReference type="ARBA" id="ARBA00022490"/>
    </source>
</evidence>
<dbReference type="Gene3D" id="3.40.50.1400">
    <property type="match status" value="2"/>
</dbReference>
<dbReference type="NCBIfam" id="TIGR00109">
    <property type="entry name" value="hemH"/>
    <property type="match status" value="1"/>
</dbReference>
<dbReference type="OrthoDB" id="9809741at2"/>
<proteinExistence type="inferred from homology"/>
<comment type="catalytic activity">
    <reaction evidence="9 10">
        <text>heme b + 2 H(+) = protoporphyrin IX + Fe(2+)</text>
        <dbReference type="Rhea" id="RHEA:22584"/>
        <dbReference type="ChEBI" id="CHEBI:15378"/>
        <dbReference type="ChEBI" id="CHEBI:29033"/>
        <dbReference type="ChEBI" id="CHEBI:57306"/>
        <dbReference type="ChEBI" id="CHEBI:60344"/>
        <dbReference type="EC" id="4.98.1.1"/>
    </reaction>
</comment>
<dbReference type="Proteomes" id="UP000245887">
    <property type="component" value="Unassembled WGS sequence"/>
</dbReference>
<dbReference type="GO" id="GO:0004325">
    <property type="term" value="F:ferrochelatase activity"/>
    <property type="evidence" value="ECO:0007669"/>
    <property type="project" value="UniProtKB-UniRule"/>
</dbReference>
<evidence type="ECO:0000256" key="1">
    <source>
        <dbReference type="ARBA" id="ARBA00007718"/>
    </source>
</evidence>
<dbReference type="UniPathway" id="UPA00252">
    <property type="reaction ID" value="UER00325"/>
</dbReference>
<comment type="subcellular location">
    <subcellularLocation>
        <location evidence="9 10">Cytoplasm</location>
    </subcellularLocation>
</comment>
<dbReference type="InterPro" id="IPR001015">
    <property type="entry name" value="Ferrochelatase"/>
</dbReference>
<feature type="binding site" evidence="9">
    <location>
        <position position="211"/>
    </location>
    <ligand>
        <name>Fe(2+)</name>
        <dbReference type="ChEBI" id="CHEBI:29033"/>
    </ligand>
</feature>
<dbReference type="EC" id="4.98.1.1" evidence="9 10"/>
<evidence type="ECO:0000256" key="8">
    <source>
        <dbReference type="ARBA" id="ARBA00024536"/>
    </source>
</evidence>
<evidence type="ECO:0000256" key="7">
    <source>
        <dbReference type="ARBA" id="ARBA00023244"/>
    </source>
</evidence>
<dbReference type="GO" id="GO:0046872">
    <property type="term" value="F:metal ion binding"/>
    <property type="evidence" value="ECO:0007669"/>
    <property type="project" value="UniProtKB-KW"/>
</dbReference>
<evidence type="ECO:0000256" key="5">
    <source>
        <dbReference type="ARBA" id="ARBA00023133"/>
    </source>
</evidence>
<evidence type="ECO:0000256" key="3">
    <source>
        <dbReference type="ARBA" id="ARBA00022723"/>
    </source>
</evidence>
<name>A0A2A2HZS1_9GAMM</name>
<accession>A0A2A2HZS1</accession>
<dbReference type="EMBL" id="NMPM01000093">
    <property type="protein sequence ID" value="PAV24887.1"/>
    <property type="molecule type" value="Genomic_DNA"/>
</dbReference>
<dbReference type="EMBL" id="QEKQ01000002">
    <property type="protein sequence ID" value="PVY78058.1"/>
    <property type="molecule type" value="Genomic_DNA"/>
</dbReference>
<evidence type="ECO:0000313" key="14">
    <source>
        <dbReference type="Proteomes" id="UP000245887"/>
    </source>
</evidence>
<dbReference type="PANTHER" id="PTHR11108:SF1">
    <property type="entry name" value="FERROCHELATASE, MITOCHONDRIAL"/>
    <property type="match status" value="1"/>
</dbReference>
<evidence type="ECO:0000256" key="9">
    <source>
        <dbReference type="HAMAP-Rule" id="MF_00323"/>
    </source>
</evidence>
<dbReference type="AlphaFoldDB" id="A0A2A2HZS1"/>
<keyword evidence="2 9" id="KW-0963">Cytoplasm</keyword>
<keyword evidence="6 9" id="KW-0456">Lyase</keyword>
<evidence type="ECO:0000313" key="11">
    <source>
        <dbReference type="EMBL" id="PAV24887.1"/>
    </source>
</evidence>
<dbReference type="GO" id="GO:0005737">
    <property type="term" value="C:cytoplasm"/>
    <property type="evidence" value="ECO:0007669"/>
    <property type="project" value="UniProtKB-SubCell"/>
</dbReference>
<comment type="catalytic activity">
    <reaction evidence="8">
        <text>Fe-coproporphyrin III + 2 H(+) = coproporphyrin III + Fe(2+)</text>
        <dbReference type="Rhea" id="RHEA:49572"/>
        <dbReference type="ChEBI" id="CHEBI:15378"/>
        <dbReference type="ChEBI" id="CHEBI:29033"/>
        <dbReference type="ChEBI" id="CHEBI:68438"/>
        <dbReference type="ChEBI" id="CHEBI:131725"/>
        <dbReference type="EC" id="4.99.1.9"/>
    </reaction>
    <physiologicalReaction direction="right-to-left" evidence="8">
        <dbReference type="Rhea" id="RHEA:49574"/>
    </physiologicalReaction>
</comment>
<dbReference type="RefSeq" id="WP_095612041.1">
    <property type="nucleotide sequence ID" value="NZ_NMPM01000093.1"/>
</dbReference>
<dbReference type="CDD" id="cd03411">
    <property type="entry name" value="Ferrochelatase_N"/>
    <property type="match status" value="1"/>
</dbReference>
<sequence>MSYRGPTGFRHDQPEKTGVLITNLGTPDAPTKSALRRYLGEFLADPRVVEAPRLLWRLILHGIILRFRPKRSAEAYANVWEPAGSPLLTYTAEQRDRLSERLRARHGDDIVVAFAMRYGSPSIASVLEELQQQGVRRLLVLPLYPQYSASTTASTFDAIAADFTRRRWLPEFRFVTHYHDHEPYIEAMARHIETRWQERGQRPQKLILSYHGIPKRYLLNGDPYHCECHKTSRLLAERLGLDDTEWMTTFQSRFGREEWLQPYTDETMKSLPEQGVTSVDVFCPGFSSDCLETIEEIDQENREYFMEAGGKAFHYIPALNADERHIEALLSLVENNLAGWPRPESDADVLQSRRQRAAAMGADA</sequence>
<evidence type="ECO:0000256" key="10">
    <source>
        <dbReference type="RuleBase" id="RU000607"/>
    </source>
</evidence>
<dbReference type="InterPro" id="IPR019772">
    <property type="entry name" value="Ferrochelatase_AS"/>
</dbReference>
<reference evidence="12 14" key="2">
    <citation type="submission" date="2018-04" db="EMBL/GenBank/DDBJ databases">
        <title>Genomic Encyclopedia of Type Strains, Phase IV (KMG-IV): sequencing the most valuable type-strain genomes for metagenomic binning, comparative biology and taxonomic classification.</title>
        <authorList>
            <person name="Goeker M."/>
        </authorList>
    </citation>
    <scope>NUCLEOTIDE SEQUENCE [LARGE SCALE GENOMIC DNA]</scope>
    <source>
        <strain evidence="12 14">DSM 28688</strain>
    </source>
</reference>
<evidence type="ECO:0000256" key="4">
    <source>
        <dbReference type="ARBA" id="ARBA00023004"/>
    </source>
</evidence>
<dbReference type="GO" id="GO:0006783">
    <property type="term" value="P:heme biosynthetic process"/>
    <property type="evidence" value="ECO:0007669"/>
    <property type="project" value="UniProtKB-UniRule"/>
</dbReference>
<keyword evidence="4 9" id="KW-0408">Iron</keyword>
<dbReference type="CDD" id="cd00419">
    <property type="entry name" value="Ferrochelatase_C"/>
    <property type="match status" value="1"/>
</dbReference>
<evidence type="ECO:0000256" key="6">
    <source>
        <dbReference type="ARBA" id="ARBA00023239"/>
    </source>
</evidence>
<dbReference type="InterPro" id="IPR033644">
    <property type="entry name" value="Ferrochelatase_C"/>
</dbReference>
<comment type="function">
    <text evidence="9 10">Catalyzes the ferrous insertion into protoporphyrin IX.</text>
</comment>
<keyword evidence="13" id="KW-1185">Reference proteome</keyword>
<dbReference type="PANTHER" id="PTHR11108">
    <property type="entry name" value="FERROCHELATASE"/>
    <property type="match status" value="1"/>
</dbReference>
<keyword evidence="5 9" id="KW-0350">Heme biosynthesis</keyword>
<dbReference type="Proteomes" id="UP000218332">
    <property type="component" value="Unassembled WGS sequence"/>
</dbReference>
<comment type="caution">
    <text evidence="11">The sequence shown here is derived from an EMBL/GenBank/DDBJ whole genome shotgun (WGS) entry which is preliminary data.</text>
</comment>
<gene>
    <name evidence="9" type="primary">hemH</name>
    <name evidence="12" type="ORF">C8D92_10293</name>
    <name evidence="11" type="ORF">CF392_13820</name>
</gene>
<dbReference type="HAMAP" id="MF_00323">
    <property type="entry name" value="Ferrochelatase"/>
    <property type="match status" value="1"/>
</dbReference>
<dbReference type="Pfam" id="PF00762">
    <property type="entry name" value="Ferrochelatase"/>
    <property type="match status" value="1"/>
</dbReference>
<reference evidence="11 13" key="1">
    <citation type="submission" date="2017-07" db="EMBL/GenBank/DDBJ databases">
        <title>Tamlnaduibacter salinus (Mi-7) genome sequencing.</title>
        <authorList>
            <person name="Verma A."/>
            <person name="Krishnamurthi S."/>
        </authorList>
    </citation>
    <scope>NUCLEOTIDE SEQUENCE [LARGE SCALE GENOMIC DNA]</scope>
    <source>
        <strain evidence="11 13">Mi-7</strain>
    </source>
</reference>
<evidence type="ECO:0000313" key="12">
    <source>
        <dbReference type="EMBL" id="PVY78058.1"/>
    </source>
</evidence>
<organism evidence="11 13">
    <name type="scientific">Tamilnaduibacter salinus</name>
    <dbReference type="NCBI Taxonomy" id="1484056"/>
    <lineage>
        <taxon>Bacteria</taxon>
        <taxon>Pseudomonadati</taxon>
        <taxon>Pseudomonadota</taxon>
        <taxon>Gammaproteobacteria</taxon>
        <taxon>Pseudomonadales</taxon>
        <taxon>Marinobacteraceae</taxon>
        <taxon>Tamilnaduibacter</taxon>
    </lineage>
</organism>
<dbReference type="FunFam" id="3.40.50.1400:FF:000002">
    <property type="entry name" value="Ferrochelatase"/>
    <property type="match status" value="1"/>
</dbReference>
<dbReference type="InterPro" id="IPR033659">
    <property type="entry name" value="Ferrochelatase_N"/>
</dbReference>
<keyword evidence="3 9" id="KW-0479">Metal-binding</keyword>
<protein>
    <recommendedName>
        <fullName evidence="9 10">Ferrochelatase</fullName>
        <ecNumber evidence="9 10">4.98.1.1</ecNumber>
    </recommendedName>
    <alternativeName>
        <fullName evidence="9">Heme synthase</fullName>
    </alternativeName>
    <alternativeName>
        <fullName evidence="9">Protoheme ferro-lyase</fullName>
    </alternativeName>
</protein>
<evidence type="ECO:0000313" key="13">
    <source>
        <dbReference type="Proteomes" id="UP000218332"/>
    </source>
</evidence>
<comment type="pathway">
    <text evidence="9 10">Porphyrin-containing compound metabolism; protoheme biosynthesis; protoheme from protoporphyrin-IX: step 1/1.</text>
</comment>